<dbReference type="OMA" id="SKLIWFP"/>
<evidence type="ECO:0000256" key="1">
    <source>
        <dbReference type="ARBA" id="ARBA00004123"/>
    </source>
</evidence>
<evidence type="ECO:0000256" key="4">
    <source>
        <dbReference type="ARBA" id="ARBA00023242"/>
    </source>
</evidence>
<dbReference type="GeneID" id="25032958"/>
<dbReference type="Proteomes" id="UP000016088">
    <property type="component" value="Unassembled WGS sequence"/>
</dbReference>
<dbReference type="EMBL" id="KE503207">
    <property type="protein sequence ID" value="EPX72059.1"/>
    <property type="molecule type" value="Genomic_DNA"/>
</dbReference>
<comment type="subcellular location">
    <subcellularLocation>
        <location evidence="1">Nucleus</location>
    </subcellularLocation>
</comment>
<feature type="domain" description="XLF-like N-terminal" evidence="5">
    <location>
        <begin position="4"/>
        <end position="117"/>
    </location>
</feature>
<reference evidence="6 7" key="1">
    <citation type="journal article" date="2011" name="Science">
        <title>Comparative functional genomics of the fission yeasts.</title>
        <authorList>
            <person name="Rhind N."/>
            <person name="Chen Z."/>
            <person name="Yassour M."/>
            <person name="Thompson D.A."/>
            <person name="Haas B.J."/>
            <person name="Habib N."/>
            <person name="Wapinski I."/>
            <person name="Roy S."/>
            <person name="Lin M.F."/>
            <person name="Heiman D.I."/>
            <person name="Young S.K."/>
            <person name="Furuya K."/>
            <person name="Guo Y."/>
            <person name="Pidoux A."/>
            <person name="Chen H.M."/>
            <person name="Robbertse B."/>
            <person name="Goldberg J.M."/>
            <person name="Aoki K."/>
            <person name="Bayne E.H."/>
            <person name="Berlin A.M."/>
            <person name="Desjardins C.A."/>
            <person name="Dobbs E."/>
            <person name="Dukaj L."/>
            <person name="Fan L."/>
            <person name="FitzGerald M.G."/>
            <person name="French C."/>
            <person name="Gujja S."/>
            <person name="Hansen K."/>
            <person name="Keifenheim D."/>
            <person name="Levin J.Z."/>
            <person name="Mosher R.A."/>
            <person name="Mueller C.A."/>
            <person name="Pfiffner J."/>
            <person name="Priest M."/>
            <person name="Russ C."/>
            <person name="Smialowska A."/>
            <person name="Swoboda P."/>
            <person name="Sykes S.M."/>
            <person name="Vaughn M."/>
            <person name="Vengrova S."/>
            <person name="Yoder R."/>
            <person name="Zeng Q."/>
            <person name="Allshire R."/>
            <person name="Baulcombe D."/>
            <person name="Birren B.W."/>
            <person name="Brown W."/>
            <person name="Ekwall K."/>
            <person name="Kellis M."/>
            <person name="Leatherwood J."/>
            <person name="Levin H."/>
            <person name="Margalit H."/>
            <person name="Martienssen R."/>
            <person name="Nieduszynski C.A."/>
            <person name="Spatafora J.W."/>
            <person name="Friedman N."/>
            <person name="Dalgaard J.Z."/>
            <person name="Baumann P."/>
            <person name="Niki H."/>
            <person name="Regev A."/>
            <person name="Nusbaum C."/>
        </authorList>
    </citation>
    <scope>NUCLEOTIDE SEQUENCE [LARGE SCALE GENOMIC DNA]</scope>
    <source>
        <strain evidence="7">yFS286</strain>
    </source>
</reference>
<dbReference type="InterPro" id="IPR038051">
    <property type="entry name" value="XRCC4-like_N_sf"/>
</dbReference>
<dbReference type="GO" id="GO:0006303">
    <property type="term" value="P:double-strand break repair via nonhomologous end joining"/>
    <property type="evidence" value="ECO:0007669"/>
    <property type="project" value="UniProtKB-ARBA"/>
</dbReference>
<name>S9RDA4_SCHOY</name>
<evidence type="ECO:0000259" key="5">
    <source>
        <dbReference type="Pfam" id="PF09302"/>
    </source>
</evidence>
<dbReference type="Pfam" id="PF09302">
    <property type="entry name" value="XLF"/>
    <property type="match status" value="1"/>
</dbReference>
<gene>
    <name evidence="6" type="ORF">SOCG_03991</name>
</gene>
<accession>S9RDA4</accession>
<protein>
    <submittedName>
        <fullName evidence="6">Xrcc4 like factor</fullName>
    </submittedName>
</protein>
<dbReference type="OrthoDB" id="2155935at2759"/>
<dbReference type="AlphaFoldDB" id="S9RDA4"/>
<sequence>MSNWTQLRGHKYHFLQAHFDPEDSLHVMKISITDLTRLWGCTYSKDQTIEQAEKQRCPIDPFETFDTLIELLSETLLNVSSESHVSLKETKSDECISLFCKIKVTKDIQLDWKWTLRLQPAEAMSKLIWFPLTFHLLSSEVRAPAGSLLSVVQDRSQQLQDQSWIDRAAAERSAKSTPSTPKKRSAFVDLISPKRSRTNYDFIG</sequence>
<dbReference type="RefSeq" id="XP_013019354.1">
    <property type="nucleotide sequence ID" value="XM_013163900.1"/>
</dbReference>
<proteinExistence type="predicted"/>
<dbReference type="VEuPathDB" id="FungiDB:SOCG_03991"/>
<dbReference type="GO" id="GO:0005634">
    <property type="term" value="C:nucleus"/>
    <property type="evidence" value="ECO:0007669"/>
    <property type="project" value="UniProtKB-SubCell"/>
</dbReference>
<dbReference type="eggNOG" id="ENOG502RNP9">
    <property type="taxonomic scope" value="Eukaryota"/>
</dbReference>
<dbReference type="CDD" id="cd22285">
    <property type="entry name" value="HD_XLF_N"/>
    <property type="match status" value="1"/>
</dbReference>
<evidence type="ECO:0000256" key="2">
    <source>
        <dbReference type="ARBA" id="ARBA00022763"/>
    </source>
</evidence>
<organism evidence="6 7">
    <name type="scientific">Schizosaccharomyces octosporus (strain yFS286)</name>
    <name type="common">Fission yeast</name>
    <name type="synonym">Octosporomyces octosporus</name>
    <dbReference type="NCBI Taxonomy" id="483514"/>
    <lineage>
        <taxon>Eukaryota</taxon>
        <taxon>Fungi</taxon>
        <taxon>Dikarya</taxon>
        <taxon>Ascomycota</taxon>
        <taxon>Taphrinomycotina</taxon>
        <taxon>Schizosaccharomycetes</taxon>
        <taxon>Schizosaccharomycetales</taxon>
        <taxon>Schizosaccharomycetaceae</taxon>
        <taxon>Schizosaccharomyces</taxon>
    </lineage>
</organism>
<keyword evidence="4" id="KW-0539">Nucleus</keyword>
<keyword evidence="2" id="KW-0227">DNA damage</keyword>
<evidence type="ECO:0000313" key="7">
    <source>
        <dbReference type="Proteomes" id="UP000016088"/>
    </source>
</evidence>
<dbReference type="HOGENOM" id="CLU_1283923_0_0_1"/>
<keyword evidence="7" id="KW-1185">Reference proteome</keyword>
<keyword evidence="3" id="KW-0234">DNA repair</keyword>
<dbReference type="Gene3D" id="2.170.210.10">
    <property type="entry name" value="DNA double-strand break repair and VJ recombination XRCC4, N-terminal"/>
    <property type="match status" value="1"/>
</dbReference>
<dbReference type="InterPro" id="IPR015381">
    <property type="entry name" value="XLF-like_N"/>
</dbReference>
<evidence type="ECO:0000313" key="6">
    <source>
        <dbReference type="EMBL" id="EPX72059.1"/>
    </source>
</evidence>
<evidence type="ECO:0000256" key="3">
    <source>
        <dbReference type="ARBA" id="ARBA00023204"/>
    </source>
</evidence>